<keyword evidence="6 10" id="KW-0547">Nucleotide-binding</keyword>
<feature type="repeat" description="WD" evidence="9">
    <location>
        <begin position="967"/>
        <end position="1008"/>
    </location>
</feature>
<dbReference type="InterPro" id="IPR000719">
    <property type="entry name" value="Prot_kinase_dom"/>
</dbReference>
<feature type="repeat" description="WD" evidence="9">
    <location>
        <begin position="883"/>
        <end position="924"/>
    </location>
</feature>
<dbReference type="InterPro" id="IPR020472">
    <property type="entry name" value="WD40_PAC1"/>
</dbReference>
<keyword evidence="4" id="KW-0808">Transferase</keyword>
<keyword evidence="5" id="KW-0677">Repeat</keyword>
<dbReference type="Gene3D" id="1.10.510.10">
    <property type="entry name" value="Transferase(Phosphotransferase) domain 1"/>
    <property type="match status" value="1"/>
</dbReference>
<feature type="repeat" description="WD" evidence="9">
    <location>
        <begin position="591"/>
        <end position="626"/>
    </location>
</feature>
<organism evidence="13">
    <name type="scientific">Singulisphaera sp. Ch08</name>
    <dbReference type="NCBI Taxonomy" id="3120278"/>
    <lineage>
        <taxon>Bacteria</taxon>
        <taxon>Pseudomonadati</taxon>
        <taxon>Planctomycetota</taxon>
        <taxon>Planctomycetia</taxon>
        <taxon>Isosphaerales</taxon>
        <taxon>Isosphaeraceae</taxon>
        <taxon>Singulisphaera</taxon>
    </lineage>
</organism>
<feature type="repeat" description="WD" evidence="9">
    <location>
        <begin position="1051"/>
        <end position="1087"/>
    </location>
</feature>
<feature type="repeat" description="WD" evidence="9">
    <location>
        <begin position="720"/>
        <end position="758"/>
    </location>
</feature>
<keyword evidence="2" id="KW-0723">Serine/threonine-protein kinase</keyword>
<feature type="repeat" description="WD" evidence="9">
    <location>
        <begin position="759"/>
        <end position="800"/>
    </location>
</feature>
<evidence type="ECO:0000256" key="3">
    <source>
        <dbReference type="ARBA" id="ARBA00022574"/>
    </source>
</evidence>
<feature type="repeat" description="WD" evidence="9">
    <location>
        <begin position="1135"/>
        <end position="1168"/>
    </location>
</feature>
<evidence type="ECO:0000256" key="11">
    <source>
        <dbReference type="SAM" id="Phobius"/>
    </source>
</evidence>
<keyword evidence="3 9" id="KW-0853">WD repeat</keyword>
<dbReference type="FunFam" id="1.10.510.10:FF:000021">
    <property type="entry name" value="Serine/threonine protein kinase"/>
    <property type="match status" value="1"/>
</dbReference>
<feature type="binding site" evidence="10">
    <location>
        <position position="187"/>
    </location>
    <ligand>
        <name>ATP</name>
        <dbReference type="ChEBI" id="CHEBI:30616"/>
    </ligand>
</feature>
<dbReference type="CDD" id="cd14014">
    <property type="entry name" value="STKc_PknB_like"/>
    <property type="match status" value="1"/>
</dbReference>
<feature type="repeat" description="WD" evidence="9">
    <location>
        <begin position="1093"/>
        <end position="1125"/>
    </location>
</feature>
<evidence type="ECO:0000256" key="2">
    <source>
        <dbReference type="ARBA" id="ARBA00022527"/>
    </source>
</evidence>
<dbReference type="PROSITE" id="PS50011">
    <property type="entry name" value="PROTEIN_KINASE_DOM"/>
    <property type="match status" value="1"/>
</dbReference>
<dbReference type="AlphaFoldDB" id="A0AAU7CIL1"/>
<keyword evidence="11" id="KW-1133">Transmembrane helix</keyword>
<dbReference type="RefSeq" id="WP_406697894.1">
    <property type="nucleotide sequence ID" value="NZ_CP155447.1"/>
</dbReference>
<dbReference type="Gene3D" id="3.30.200.20">
    <property type="entry name" value="Phosphorylase Kinase, domain 1"/>
    <property type="match status" value="1"/>
</dbReference>
<dbReference type="Gene3D" id="2.130.10.10">
    <property type="entry name" value="YVTN repeat-like/Quinoprotein amine dehydrogenase"/>
    <property type="match status" value="7"/>
</dbReference>
<evidence type="ECO:0000256" key="1">
    <source>
        <dbReference type="ARBA" id="ARBA00012513"/>
    </source>
</evidence>
<keyword evidence="11" id="KW-0812">Transmembrane</keyword>
<dbReference type="PROSITE" id="PS00678">
    <property type="entry name" value="WD_REPEATS_1"/>
    <property type="match status" value="11"/>
</dbReference>
<dbReference type="PRINTS" id="PR00320">
    <property type="entry name" value="GPROTEINBRPT"/>
</dbReference>
<keyword evidence="8 10" id="KW-0067">ATP-binding</keyword>
<evidence type="ECO:0000256" key="7">
    <source>
        <dbReference type="ARBA" id="ARBA00022777"/>
    </source>
</evidence>
<dbReference type="Pfam" id="PF00069">
    <property type="entry name" value="Pkinase"/>
    <property type="match status" value="1"/>
</dbReference>
<dbReference type="InterPro" id="IPR017441">
    <property type="entry name" value="Protein_kinase_ATP_BS"/>
</dbReference>
<evidence type="ECO:0000259" key="12">
    <source>
        <dbReference type="PROSITE" id="PS50011"/>
    </source>
</evidence>
<dbReference type="PANTHER" id="PTHR44129">
    <property type="entry name" value="WD REPEAT-CONTAINING PROTEIN POP1"/>
    <property type="match status" value="1"/>
</dbReference>
<dbReference type="GO" id="GO:0004674">
    <property type="term" value="F:protein serine/threonine kinase activity"/>
    <property type="evidence" value="ECO:0007669"/>
    <property type="project" value="UniProtKB-KW"/>
</dbReference>
<evidence type="ECO:0000256" key="4">
    <source>
        <dbReference type="ARBA" id="ARBA00022679"/>
    </source>
</evidence>
<feature type="repeat" description="WD" evidence="9">
    <location>
        <begin position="844"/>
        <end position="882"/>
    </location>
</feature>
<gene>
    <name evidence="13" type="ORF">V5E97_03485</name>
</gene>
<evidence type="ECO:0000256" key="9">
    <source>
        <dbReference type="PROSITE-ProRule" id="PRU00221"/>
    </source>
</evidence>
<feature type="repeat" description="WD" evidence="9">
    <location>
        <begin position="633"/>
        <end position="669"/>
    </location>
</feature>
<dbReference type="SUPFAM" id="SSF50978">
    <property type="entry name" value="WD40 repeat-like"/>
    <property type="match status" value="2"/>
</dbReference>
<feature type="domain" description="Protein kinase" evidence="12">
    <location>
        <begin position="158"/>
        <end position="420"/>
    </location>
</feature>
<dbReference type="InterPro" id="IPR008271">
    <property type="entry name" value="Ser/Thr_kinase_AS"/>
</dbReference>
<feature type="repeat" description="WD" evidence="9">
    <location>
        <begin position="549"/>
        <end position="590"/>
    </location>
</feature>
<evidence type="ECO:0000256" key="10">
    <source>
        <dbReference type="PROSITE-ProRule" id="PRU10141"/>
    </source>
</evidence>
<dbReference type="SUPFAM" id="SSF56112">
    <property type="entry name" value="Protein kinase-like (PK-like)"/>
    <property type="match status" value="1"/>
</dbReference>
<feature type="transmembrane region" description="Helical" evidence="11">
    <location>
        <begin position="445"/>
        <end position="470"/>
    </location>
</feature>
<dbReference type="PROSITE" id="PS50082">
    <property type="entry name" value="WD_REPEATS_2"/>
    <property type="match status" value="15"/>
</dbReference>
<dbReference type="InterPro" id="IPR036322">
    <property type="entry name" value="WD40_repeat_dom_sf"/>
</dbReference>
<name>A0AAU7CIL1_9BACT</name>
<evidence type="ECO:0000256" key="8">
    <source>
        <dbReference type="ARBA" id="ARBA00022840"/>
    </source>
</evidence>
<dbReference type="PROSITE" id="PS50294">
    <property type="entry name" value="WD_REPEATS_REGION"/>
    <property type="match status" value="15"/>
</dbReference>
<keyword evidence="11" id="KW-0472">Membrane</keyword>
<dbReference type="EMBL" id="CP155447">
    <property type="protein sequence ID" value="XBH05095.1"/>
    <property type="molecule type" value="Genomic_DNA"/>
</dbReference>
<evidence type="ECO:0000256" key="5">
    <source>
        <dbReference type="ARBA" id="ARBA00022737"/>
    </source>
</evidence>
<dbReference type="CDD" id="cd00200">
    <property type="entry name" value="WD40"/>
    <property type="match status" value="2"/>
</dbReference>
<dbReference type="GO" id="GO:0005524">
    <property type="term" value="F:ATP binding"/>
    <property type="evidence" value="ECO:0007669"/>
    <property type="project" value="UniProtKB-UniRule"/>
</dbReference>
<dbReference type="InterPro" id="IPR001680">
    <property type="entry name" value="WD40_rpt"/>
</dbReference>
<accession>A0AAU7CIL1</accession>
<dbReference type="Pfam" id="PF00400">
    <property type="entry name" value="WD40"/>
    <property type="match status" value="15"/>
</dbReference>
<proteinExistence type="predicted"/>
<sequence length="1217" mass="131307">MPDLDSDFRRLTARSAGSGSPVRRLVRRWRAGERPDVVEFLAGEGDLAPDKLASVLRADQKLRWRSGERRPTEWYFERFANVAADSDLALDLVHGEFLLCEEAGEPPDLAEFLIRFPQFAETIKLQVAFHRALDAATDQDEPASLISNRVGFPHVPGYEILREIGGGGMGVVYLASQVGLKRQVALKMIRTGRHVDPEQLDRFHREAEAAACLHHPNIVEIHEIGEADGCPYLSLEMVEGTDLARRLAAAPVSVQQAARITEVLARAMDYAHNRGVIHRDLKPANILLTPEGWLKIADFGLAKLLGRESGATQSGTILGSPCYMSPEQASGRARDVGPASDVYSLGAILYEMLTGSPPFQSATPLTTLARLLNEEPVRPGRLCPKVPRDLETICLKCLEKAPRKRYPSAGELADDLGRFLNFESVRARRTAVAERVWRWCRRKTSLAVAVGLAVVGIVAAIVLSASLAAYQYQAALRIGQALRKVDQLAAHLAYENGQRLCQQGDVGQGMLWLVHGLKAADRAHDPALERALRLNLTAWKPQLNPLRVRVEHPGEVQAVAYRPDGRVVATAGDDGTVRFWDAQTGAPVGSPLRHNGRVGALAFGPGGRTLLTGCDDFSAQLWDLDTYAPAGPSMRHDNVICGVALSPDGRTALTGSFDMTARLWDARTGVPVGPPMWHKDYVSSVAFSPDGLAVLTGSRDKTAQLWETATGSPLGAPLVHKDWVSSVAFSPDGRTVLTGCFDQTAQLWDRATGRPTGKPLMHQHCVNAVAFSPDSSKLVAGCIDGTAWLWDASAGESVGTILRHRHTVSSVAFHPDGRTVLTGGFDRTALVWDVAPPTGLDFRHDGFVRAVIFSPDGRKLLSASQDKTARLWDAQTGSPVGVPMPHGDSVEAVAFSPDGRYALTGSYDGTARLWDAQSGAPASPPLRHKDRVTAVAFNSDGHTVITGSDDGTARLWTSSTGLPIGEPLRHGGPVLTVAFSPDGRRAVTGSSDETARVWDAATGAPTGQPLVHQGPVRAAAFSPDGHTVLTGSDDMTARLWDAATGTEVVAPLKHQGPVSLASFSPDGRTVITGGWDRVARLWDARTGLPEAPPLRHDGRLRTLAFSPNGRTVLTGSYDRSAQLWDKVTGLAIGPAFRHQSQVWFVAFSPDGLFALSGGRENAARLWSLPWVMGGRVERVALTVQAATGMALDDDGSLRILDLKAWNDCRSQLLQPER</sequence>
<feature type="repeat" description="WD" evidence="9">
    <location>
        <begin position="925"/>
        <end position="966"/>
    </location>
</feature>
<evidence type="ECO:0000313" key="13">
    <source>
        <dbReference type="EMBL" id="XBH05095.1"/>
    </source>
</evidence>
<dbReference type="PROSITE" id="PS00107">
    <property type="entry name" value="PROTEIN_KINASE_ATP"/>
    <property type="match status" value="1"/>
</dbReference>
<dbReference type="SMART" id="SM00320">
    <property type="entry name" value="WD40"/>
    <property type="match status" value="15"/>
</dbReference>
<dbReference type="InterPro" id="IPR011009">
    <property type="entry name" value="Kinase-like_dom_sf"/>
</dbReference>
<feature type="repeat" description="WD" evidence="9">
    <location>
        <begin position="678"/>
        <end position="716"/>
    </location>
</feature>
<keyword evidence="7 13" id="KW-0418">Kinase</keyword>
<feature type="repeat" description="WD" evidence="9">
    <location>
        <begin position="801"/>
        <end position="834"/>
    </location>
</feature>
<dbReference type="InterPro" id="IPR015943">
    <property type="entry name" value="WD40/YVTN_repeat-like_dom_sf"/>
</dbReference>
<dbReference type="EC" id="2.7.11.1" evidence="1"/>
<reference evidence="13" key="1">
    <citation type="submission" date="2024-05" db="EMBL/GenBank/DDBJ databases">
        <title>Planctomycetes of the genus Singulisphaera possess chitinolytic capabilities.</title>
        <authorList>
            <person name="Ivanova A."/>
        </authorList>
    </citation>
    <scope>NUCLEOTIDE SEQUENCE</scope>
    <source>
        <strain evidence="13">Ch08T</strain>
    </source>
</reference>
<dbReference type="InterPro" id="IPR019775">
    <property type="entry name" value="WD40_repeat_CS"/>
</dbReference>
<protein>
    <recommendedName>
        <fullName evidence="1">non-specific serine/threonine protein kinase</fullName>
        <ecNumber evidence="1">2.7.11.1</ecNumber>
    </recommendedName>
</protein>
<evidence type="ECO:0000256" key="6">
    <source>
        <dbReference type="ARBA" id="ARBA00022741"/>
    </source>
</evidence>
<dbReference type="PROSITE" id="PS00108">
    <property type="entry name" value="PROTEIN_KINASE_ST"/>
    <property type="match status" value="1"/>
</dbReference>
<dbReference type="InterPro" id="IPR050349">
    <property type="entry name" value="WD_LIS1/nudF_dynein_reg"/>
</dbReference>
<feature type="repeat" description="WD" evidence="9">
    <location>
        <begin position="1012"/>
        <end position="1050"/>
    </location>
</feature>
<dbReference type="SMART" id="SM00220">
    <property type="entry name" value="S_TKc"/>
    <property type="match status" value="1"/>
</dbReference>